<proteinExistence type="predicted"/>
<reference evidence="3 4" key="1">
    <citation type="submission" date="2020-04" db="EMBL/GenBank/DDBJ databases">
        <authorList>
            <person name="Hitch T.C.A."/>
            <person name="Wylensek D."/>
            <person name="Clavel T."/>
        </authorList>
    </citation>
    <scope>NUCLEOTIDE SEQUENCE [LARGE SCALE GENOMIC DNA]</scope>
    <source>
        <strain evidence="3 4">PG-130-P53-12</strain>
    </source>
</reference>
<dbReference type="Pfam" id="PF04865">
    <property type="entry name" value="Baseplate_J"/>
    <property type="match status" value="1"/>
</dbReference>
<organism evidence="3 4">
    <name type="scientific">Selenomonas bovis</name>
    <dbReference type="NCBI Taxonomy" id="416586"/>
    <lineage>
        <taxon>Bacteria</taxon>
        <taxon>Bacillati</taxon>
        <taxon>Bacillota</taxon>
        <taxon>Negativicutes</taxon>
        <taxon>Selenomonadales</taxon>
        <taxon>Selenomonadaceae</taxon>
        <taxon>Selenomonas</taxon>
    </lineage>
</organism>
<evidence type="ECO:0000259" key="2">
    <source>
        <dbReference type="Pfam" id="PF26078"/>
    </source>
</evidence>
<feature type="domain" description="Baseplate J-like central" evidence="2">
    <location>
        <begin position="183"/>
        <end position="253"/>
    </location>
</feature>
<accession>A0A848B684</accession>
<gene>
    <name evidence="3" type="ORF">HF878_10360</name>
</gene>
<dbReference type="Proteomes" id="UP000543804">
    <property type="component" value="Unassembled WGS sequence"/>
</dbReference>
<dbReference type="InterPro" id="IPR058531">
    <property type="entry name" value="Baseplate_J_M"/>
</dbReference>
<dbReference type="InterPro" id="IPR052399">
    <property type="entry name" value="Phage_Baseplate_Assmbl_Protein"/>
</dbReference>
<dbReference type="EMBL" id="JABAFA010000066">
    <property type="protein sequence ID" value="NMD99849.1"/>
    <property type="molecule type" value="Genomic_DNA"/>
</dbReference>
<dbReference type="Pfam" id="PF26078">
    <property type="entry name" value="Baseplate_J_M"/>
    <property type="match status" value="1"/>
</dbReference>
<protein>
    <submittedName>
        <fullName evidence="3">Baseplate J/gp47 family protein</fullName>
    </submittedName>
</protein>
<dbReference type="PANTHER" id="PTHR37829">
    <property type="entry name" value="PHAGE-LIKE ELEMENT PBSX PROTEIN XKDT"/>
    <property type="match status" value="1"/>
</dbReference>
<comment type="caution">
    <text evidence="3">The sequence shown here is derived from an EMBL/GenBank/DDBJ whole genome shotgun (WGS) entry which is preliminary data.</text>
</comment>
<dbReference type="InterPro" id="IPR006949">
    <property type="entry name" value="Barrel_Baseplate_J-like"/>
</dbReference>
<name>A0A848B684_9FIRM</name>
<sequence>MYEAREQEDILQELQAASGTPASKIEGTFENDMLAANSLEFAKVEVELEQAYKAAFAETSWGDYLTMIAAQFGVDRKRAGKAKGIITVTGTGSVSKGSRFATAAGVLFAAAQNVDAVGSADIPVEAVLEGAAGNVAAGTVNVIPMSIPGISAVTNKAPMADGYDEESDEALLKRYYIAVRTPATSGNVYHYFNWAMSVKGVGNCKILPLWNGPGTVKVLIIDSNGQTASRELIKNVADYIESVRPIGATVTVASPVPLGITVSVAVKGALDKEACKKAINTRLAKTALSATYLSAAQVIDIIMNQSSVEDCDNVLLNDTPRLSIGADVLPVVEEVKVSALST</sequence>
<dbReference type="RefSeq" id="WP_170078048.1">
    <property type="nucleotide sequence ID" value="NZ_JABAFA010000066.1"/>
</dbReference>
<feature type="domain" description="Baseplate protein J-like barrel" evidence="1">
    <location>
        <begin position="86"/>
        <end position="162"/>
    </location>
</feature>
<dbReference type="PANTHER" id="PTHR37829:SF3">
    <property type="entry name" value="PROTEIN JAYE-RELATED"/>
    <property type="match status" value="1"/>
</dbReference>
<dbReference type="AlphaFoldDB" id="A0A848B684"/>
<evidence type="ECO:0000313" key="3">
    <source>
        <dbReference type="EMBL" id="NMD99849.1"/>
    </source>
</evidence>
<evidence type="ECO:0000313" key="4">
    <source>
        <dbReference type="Proteomes" id="UP000543804"/>
    </source>
</evidence>
<evidence type="ECO:0000259" key="1">
    <source>
        <dbReference type="Pfam" id="PF04865"/>
    </source>
</evidence>
<keyword evidence="4" id="KW-1185">Reference proteome</keyword>